<dbReference type="SMART" id="SM00228">
    <property type="entry name" value="PDZ"/>
    <property type="match status" value="1"/>
</dbReference>
<evidence type="ECO:0000259" key="6">
    <source>
        <dbReference type="PROSITE" id="PS50106"/>
    </source>
</evidence>
<dbReference type="InterPro" id="IPR036034">
    <property type="entry name" value="PDZ_sf"/>
</dbReference>
<keyword evidence="4 5" id="KW-0720">Serine protease</keyword>
<dbReference type="SMART" id="SM00245">
    <property type="entry name" value="TSPc"/>
    <property type="match status" value="1"/>
</dbReference>
<dbReference type="InterPro" id="IPR029045">
    <property type="entry name" value="ClpP/crotonase-like_dom_sf"/>
</dbReference>
<dbReference type="SUPFAM" id="SSF50156">
    <property type="entry name" value="PDZ domain-like"/>
    <property type="match status" value="1"/>
</dbReference>
<dbReference type="Gene3D" id="3.90.226.10">
    <property type="entry name" value="2-enoyl-CoA Hydratase, Chain A, domain 1"/>
    <property type="match status" value="1"/>
</dbReference>
<dbReference type="CDD" id="cd06782">
    <property type="entry name" value="cpPDZ_CPP-like"/>
    <property type="match status" value="1"/>
</dbReference>
<evidence type="ECO:0000256" key="1">
    <source>
        <dbReference type="ARBA" id="ARBA00009179"/>
    </source>
</evidence>
<evidence type="ECO:0000256" key="3">
    <source>
        <dbReference type="ARBA" id="ARBA00022801"/>
    </source>
</evidence>
<comment type="similarity">
    <text evidence="1 5">Belongs to the peptidase S41A family.</text>
</comment>
<proteinExistence type="inferred from homology"/>
<dbReference type="GO" id="GO:0007165">
    <property type="term" value="P:signal transduction"/>
    <property type="evidence" value="ECO:0007669"/>
    <property type="project" value="TreeGrafter"/>
</dbReference>
<dbReference type="Pfam" id="PF00595">
    <property type="entry name" value="PDZ"/>
    <property type="match status" value="1"/>
</dbReference>
<sequence length="406" mass="44567">MNTIPQANLRQAHTLVNTFFAILFVFLTLINPVFASITDVTLSEEESNEILFHIHAYYVEDLPISELSQNSLATLFEHLDPYSRYLDEGDLDAIFSTASGQYTGLGIEVEERESTLVITNTLSNSPASRAGLQKGDVLLFVNGQKVADKPLKYVSDMLRSAKKSTINLIVSRSQTNMEFALQREEISLDTVTSQLLPRGIGYVSIASFNNHTYHDVANHIKKLKSKYGRTLRGLILDLRDNPGGTLNSAVAISDLFLDSGLIVTTKGRFFDANQIYQAQRGDLLRGAPIAVLINENSASAAEILAGALQDNHRALIMGERSFGKGSVQSLIPLGEGKTALKLTTAKYFTPSGRSIDGIGIKPDVEMNKEVLSQLSKAVIMDRNNNQIKPEITNLLAKLDSHLLAEK</sequence>
<dbReference type="EMBL" id="CP072133">
    <property type="protein sequence ID" value="QTH72452.1"/>
    <property type="molecule type" value="Genomic_DNA"/>
</dbReference>
<dbReference type="GO" id="GO:0008236">
    <property type="term" value="F:serine-type peptidase activity"/>
    <property type="evidence" value="ECO:0007669"/>
    <property type="project" value="UniProtKB-KW"/>
</dbReference>
<dbReference type="PROSITE" id="PS50106">
    <property type="entry name" value="PDZ"/>
    <property type="match status" value="1"/>
</dbReference>
<feature type="domain" description="PDZ" evidence="6">
    <location>
        <begin position="91"/>
        <end position="173"/>
    </location>
</feature>
<dbReference type="PANTHER" id="PTHR32060">
    <property type="entry name" value="TAIL-SPECIFIC PROTEASE"/>
    <property type="match status" value="1"/>
</dbReference>
<evidence type="ECO:0000256" key="2">
    <source>
        <dbReference type="ARBA" id="ARBA00022670"/>
    </source>
</evidence>
<dbReference type="KEGG" id="pxi:J5O05_06400"/>
<dbReference type="CDD" id="cd07560">
    <property type="entry name" value="Peptidase_S41_CPP"/>
    <property type="match status" value="1"/>
</dbReference>
<keyword evidence="8" id="KW-1185">Reference proteome</keyword>
<dbReference type="AlphaFoldDB" id="A0A975DIP3"/>
<dbReference type="Pfam" id="PF03572">
    <property type="entry name" value="Peptidase_S41"/>
    <property type="match status" value="1"/>
</dbReference>
<keyword evidence="2 5" id="KW-0645">Protease</keyword>
<dbReference type="InterPro" id="IPR005151">
    <property type="entry name" value="Tail-specific_protease"/>
</dbReference>
<protein>
    <submittedName>
        <fullName evidence="7">S41 family peptidase</fullName>
    </submittedName>
</protein>
<dbReference type="Proteomes" id="UP000664904">
    <property type="component" value="Chromosome"/>
</dbReference>
<dbReference type="InterPro" id="IPR001478">
    <property type="entry name" value="PDZ"/>
</dbReference>
<accession>A0A975DIP3</accession>
<dbReference type="GO" id="GO:0030288">
    <property type="term" value="C:outer membrane-bounded periplasmic space"/>
    <property type="evidence" value="ECO:0007669"/>
    <property type="project" value="TreeGrafter"/>
</dbReference>
<reference evidence="7" key="1">
    <citation type="submission" date="2021-03" db="EMBL/GenBank/DDBJ databases">
        <title>Complete Genome of Pseudoalteromonas xiamenensis STKMTI.2, a new potential marine bacterium producing anti-Vibrio compounds.</title>
        <authorList>
            <person name="Handayani D.P."/>
            <person name="Isnansetyo A."/>
            <person name="Istiqomah I."/>
            <person name="Jumina J."/>
        </authorList>
    </citation>
    <scope>NUCLEOTIDE SEQUENCE</scope>
    <source>
        <strain evidence="7">STKMTI.2</strain>
    </source>
</reference>
<keyword evidence="3 5" id="KW-0378">Hydrolase</keyword>
<dbReference type="GO" id="GO:0006508">
    <property type="term" value="P:proteolysis"/>
    <property type="evidence" value="ECO:0007669"/>
    <property type="project" value="UniProtKB-KW"/>
</dbReference>
<dbReference type="Gene3D" id="3.30.750.44">
    <property type="match status" value="1"/>
</dbReference>
<dbReference type="RefSeq" id="WP_208844076.1">
    <property type="nucleotide sequence ID" value="NZ_CP072133.1"/>
</dbReference>
<dbReference type="SUPFAM" id="SSF52096">
    <property type="entry name" value="ClpP/crotonase"/>
    <property type="match status" value="1"/>
</dbReference>
<evidence type="ECO:0000313" key="7">
    <source>
        <dbReference type="EMBL" id="QTH72452.1"/>
    </source>
</evidence>
<dbReference type="InterPro" id="IPR004447">
    <property type="entry name" value="Peptidase_S41A"/>
</dbReference>
<gene>
    <name evidence="7" type="ORF">J5O05_06400</name>
</gene>
<dbReference type="PANTHER" id="PTHR32060:SF30">
    <property type="entry name" value="CARBOXY-TERMINAL PROCESSING PROTEASE CTPA"/>
    <property type="match status" value="1"/>
</dbReference>
<dbReference type="Gene3D" id="2.30.42.10">
    <property type="match status" value="1"/>
</dbReference>
<organism evidence="7 8">
    <name type="scientific">Pseudoalteromonas xiamenensis</name>
    <dbReference type="NCBI Taxonomy" id="882626"/>
    <lineage>
        <taxon>Bacteria</taxon>
        <taxon>Pseudomonadati</taxon>
        <taxon>Pseudomonadota</taxon>
        <taxon>Gammaproteobacteria</taxon>
        <taxon>Alteromonadales</taxon>
        <taxon>Pseudoalteromonadaceae</taxon>
        <taxon>Pseudoalteromonas</taxon>
    </lineage>
</organism>
<evidence type="ECO:0000256" key="4">
    <source>
        <dbReference type="ARBA" id="ARBA00022825"/>
    </source>
</evidence>
<name>A0A975DIP3_9GAMM</name>
<dbReference type="NCBIfam" id="TIGR00225">
    <property type="entry name" value="prc"/>
    <property type="match status" value="1"/>
</dbReference>
<dbReference type="FunFam" id="3.90.226.10:FF:000029">
    <property type="entry name" value="Peptidase, S41 family"/>
    <property type="match status" value="1"/>
</dbReference>
<evidence type="ECO:0000256" key="5">
    <source>
        <dbReference type="RuleBase" id="RU004404"/>
    </source>
</evidence>
<evidence type="ECO:0000313" key="8">
    <source>
        <dbReference type="Proteomes" id="UP000664904"/>
    </source>
</evidence>
<dbReference type="GO" id="GO:0004175">
    <property type="term" value="F:endopeptidase activity"/>
    <property type="evidence" value="ECO:0007669"/>
    <property type="project" value="TreeGrafter"/>
</dbReference>